<dbReference type="PANTHER" id="PTHR12151:SF25">
    <property type="entry name" value="LINALOOL DEHYDRATASE_ISOMERASE DOMAIN-CONTAINING PROTEIN"/>
    <property type="match status" value="1"/>
</dbReference>
<protein>
    <recommendedName>
        <fullName evidence="5">Alkyl hydroperoxide reductase subunit C/ Thiol specific antioxidant domain-containing protein</fullName>
    </recommendedName>
</protein>
<evidence type="ECO:0000313" key="4">
    <source>
        <dbReference type="Proteomes" id="UP000321085"/>
    </source>
</evidence>
<dbReference type="GO" id="GO:0046872">
    <property type="term" value="F:metal ion binding"/>
    <property type="evidence" value="ECO:0007669"/>
    <property type="project" value="UniProtKB-KW"/>
</dbReference>
<gene>
    <name evidence="3" type="ORF">MAE02_53890</name>
</gene>
<dbReference type="PANTHER" id="PTHR12151">
    <property type="entry name" value="ELECTRON TRANSPORT PROTIN SCO1/SENC FAMILY MEMBER"/>
    <property type="match status" value="1"/>
</dbReference>
<sequence length="119" mass="13752">MDALGPDTDEVQPLFVDVSMEKPDIAGLAQFVSNFHPKLVGLTGTRAQTFAVVRDFKVRREYAMTNYSTKETGPRLNHTSYFYLVDPEGVTRAYFYHNLSPERMALTMRLHLKRHRDEQ</sequence>
<dbReference type="AlphaFoldDB" id="A0A512C0H1"/>
<reference evidence="3 4" key="1">
    <citation type="submission" date="2019-07" db="EMBL/GenBank/DDBJ databases">
        <title>Whole genome shotgun sequence of Microvirga aerophila NBRC 106136.</title>
        <authorList>
            <person name="Hosoyama A."/>
            <person name="Uohara A."/>
            <person name="Ohji S."/>
            <person name="Ichikawa N."/>
        </authorList>
    </citation>
    <scope>NUCLEOTIDE SEQUENCE [LARGE SCALE GENOMIC DNA]</scope>
    <source>
        <strain evidence="3 4">NBRC 106136</strain>
    </source>
</reference>
<feature type="binding site" evidence="2">
    <location>
        <position position="78"/>
    </location>
    <ligand>
        <name>Cu cation</name>
        <dbReference type="ChEBI" id="CHEBI:23378"/>
    </ligand>
</feature>
<evidence type="ECO:0000256" key="2">
    <source>
        <dbReference type="PIRSR" id="PIRSR603782-1"/>
    </source>
</evidence>
<organism evidence="3 4">
    <name type="scientific">Microvirga aerophila</name>
    <dbReference type="NCBI Taxonomy" id="670291"/>
    <lineage>
        <taxon>Bacteria</taxon>
        <taxon>Pseudomonadati</taxon>
        <taxon>Pseudomonadota</taxon>
        <taxon>Alphaproteobacteria</taxon>
        <taxon>Hyphomicrobiales</taxon>
        <taxon>Methylobacteriaceae</taxon>
        <taxon>Microvirga</taxon>
    </lineage>
</organism>
<keyword evidence="2" id="KW-0479">Metal-binding</keyword>
<comment type="caution">
    <text evidence="3">The sequence shown here is derived from an EMBL/GenBank/DDBJ whole genome shotgun (WGS) entry which is preliminary data.</text>
</comment>
<name>A0A512C0H1_9HYPH</name>
<comment type="similarity">
    <text evidence="1">Belongs to the SCO1/2 family.</text>
</comment>
<evidence type="ECO:0000256" key="1">
    <source>
        <dbReference type="ARBA" id="ARBA00010996"/>
    </source>
</evidence>
<evidence type="ECO:0008006" key="5">
    <source>
        <dbReference type="Google" id="ProtNLM"/>
    </source>
</evidence>
<keyword evidence="4" id="KW-1185">Reference proteome</keyword>
<keyword evidence="2" id="KW-0186">Copper</keyword>
<dbReference type="SUPFAM" id="SSF52833">
    <property type="entry name" value="Thioredoxin-like"/>
    <property type="match status" value="1"/>
</dbReference>
<dbReference type="InterPro" id="IPR036249">
    <property type="entry name" value="Thioredoxin-like_sf"/>
</dbReference>
<dbReference type="Proteomes" id="UP000321085">
    <property type="component" value="Unassembled WGS sequence"/>
</dbReference>
<dbReference type="Pfam" id="PF02630">
    <property type="entry name" value="SCO1-SenC"/>
    <property type="match status" value="1"/>
</dbReference>
<dbReference type="EMBL" id="BJYU01000119">
    <property type="protein sequence ID" value="GEO17693.1"/>
    <property type="molecule type" value="Genomic_DNA"/>
</dbReference>
<dbReference type="Gene3D" id="3.40.30.10">
    <property type="entry name" value="Glutaredoxin"/>
    <property type="match status" value="1"/>
</dbReference>
<dbReference type="InterPro" id="IPR003782">
    <property type="entry name" value="SCO1/SenC"/>
</dbReference>
<evidence type="ECO:0000313" key="3">
    <source>
        <dbReference type="EMBL" id="GEO17693.1"/>
    </source>
</evidence>
<accession>A0A512C0H1</accession>
<proteinExistence type="inferred from homology"/>